<evidence type="ECO:0000313" key="2">
    <source>
        <dbReference type="EMBL" id="SJN17163.1"/>
    </source>
</evidence>
<feature type="compositionally biased region" description="Pro residues" evidence="1">
    <location>
        <begin position="54"/>
        <end position="65"/>
    </location>
</feature>
<dbReference type="PROSITE" id="PS51257">
    <property type="entry name" value="PROKAR_LIPOPROTEIN"/>
    <property type="match status" value="1"/>
</dbReference>
<keyword evidence="3" id="KW-1185">Reference proteome</keyword>
<organism evidence="2 3">
    <name type="scientific">Luteococcus japonicus LSP_Lj1</name>
    <dbReference type="NCBI Taxonomy" id="1255658"/>
    <lineage>
        <taxon>Bacteria</taxon>
        <taxon>Bacillati</taxon>
        <taxon>Actinomycetota</taxon>
        <taxon>Actinomycetes</taxon>
        <taxon>Propionibacteriales</taxon>
        <taxon>Propionibacteriaceae</taxon>
        <taxon>Luteococcus</taxon>
    </lineage>
</organism>
<dbReference type="EMBL" id="FUKQ01000006">
    <property type="protein sequence ID" value="SJN17163.1"/>
    <property type="molecule type" value="Genomic_DNA"/>
</dbReference>
<accession>A0A1R4ID09</accession>
<dbReference type="Proteomes" id="UP000188342">
    <property type="component" value="Unassembled WGS sequence"/>
</dbReference>
<evidence type="ECO:0000313" key="3">
    <source>
        <dbReference type="Proteomes" id="UP000188342"/>
    </source>
</evidence>
<feature type="region of interest" description="Disordered" evidence="1">
    <location>
        <begin position="21"/>
        <end position="78"/>
    </location>
</feature>
<name>A0A1R4ID09_9ACTN</name>
<reference evidence="2 3" key="1">
    <citation type="submission" date="2017-02" db="EMBL/GenBank/DDBJ databases">
        <authorList>
            <person name="Peterson S.W."/>
        </authorList>
    </citation>
    <scope>NUCLEOTIDE SEQUENCE [LARGE SCALE GENOMIC DNA]</scope>
    <source>
        <strain evidence="2 3">LSP_Lj1</strain>
    </source>
</reference>
<evidence type="ECO:0000256" key="1">
    <source>
        <dbReference type="SAM" id="MobiDB-lite"/>
    </source>
</evidence>
<proteinExistence type="predicted"/>
<sequence length="78" mass="8371">MLTARLPGRKPETMLLAVRQPRGATSTLPSAAGCPGTHATARTRRTPCRTPPHVAWPPPVWPPSPCSAHRPSRPQPPP</sequence>
<gene>
    <name evidence="2" type="ORF">FM114_00850</name>
</gene>
<protein>
    <submittedName>
        <fullName evidence="2">Uncharacterized protein</fullName>
    </submittedName>
</protein>
<dbReference type="AlphaFoldDB" id="A0A1R4ID09"/>